<dbReference type="Gene3D" id="3.90.226.10">
    <property type="entry name" value="2-enoyl-CoA Hydratase, Chain A, domain 1"/>
    <property type="match status" value="1"/>
</dbReference>
<dbReference type="GO" id="GO:0006508">
    <property type="term" value="P:proteolysis"/>
    <property type="evidence" value="ECO:0007669"/>
    <property type="project" value="InterPro"/>
</dbReference>
<evidence type="ECO:0000256" key="1">
    <source>
        <dbReference type="SAM" id="MobiDB-lite"/>
    </source>
</evidence>
<dbReference type="Proteomes" id="UP000326340">
    <property type="component" value="Unassembled WGS sequence"/>
</dbReference>
<keyword evidence="2" id="KW-0732">Signal</keyword>
<sequence>MRSLSTWYLAVAAGIGAVTGVAATPTKAQDGITSRASQATPTGGNACSIAQAAAISFLSARPSATAVPITPSVAFACLNSVGVRKQKDLDLLNYLEPYIAFQSTLEPLADPPEGYLIPGVDVIGGFGQIRAKLKKDLYKSQVEFALDLTRVFAQTADGHFDYNPAILDVFTFRSLNSLVSVSDDGLSVPRVYLYDDFIKSAVNNTDVWDIQSIDGVPITRWLEAQSFKVSTQDPDAKYNALFRTNAATDFRGTANYFALRYAGEAPDAQVIKFTNGTEYTDELVAVISRALVPFLGSPESIHSVVELPRTTTTSSTTTTATRSSSTAPPTSTRIPGYPLPVAEHASNWISGYFLGGSDYKDTAVLAVLSFAPSQLDSANGTFEILEAKRVVDEFLKKAKDAGKTKLIVDVQGNGGGFVAAGFQLYNQLFPKVADVWDGNRLRAHEALNAIGLTAQRVSPRVLQDFNKANLDENRRPYKSWQALYGPELVAGQNVTNLLRLSQGGVPFGRSNGDQVFKPQDMVVVTDGGCASTCTIFTGLLVREQGVRTIALGGRPRETPMQAIGGVEGGEVLTFASLRAVIIQTARDAIRADYLDHLDDAFDVLPDVGEPPLLPSLARSGGRFNYRNAYSRDNVDGYPEQFIYEAANCRLFYTTEMIVDPVEVWTRSADVAWNEAKCVKGSTARSDGTISGEVVPFSSEVVGLNLDYDGPGSLSYKGDYEPPSPYVQRRSTTKKKRAIVDHLSAPKDFEYEFNEFKVGGDMGEYIEKNVPEDFEYHPELQIGISHAFQKRLI</sequence>
<evidence type="ECO:0000259" key="4">
    <source>
        <dbReference type="Pfam" id="PF23658"/>
    </source>
</evidence>
<organism evidence="5 6">
    <name type="scientific">Colletotrichum shisoi</name>
    <dbReference type="NCBI Taxonomy" id="2078593"/>
    <lineage>
        <taxon>Eukaryota</taxon>
        <taxon>Fungi</taxon>
        <taxon>Dikarya</taxon>
        <taxon>Ascomycota</taxon>
        <taxon>Pezizomycotina</taxon>
        <taxon>Sordariomycetes</taxon>
        <taxon>Hypocreomycetidae</taxon>
        <taxon>Glomerellales</taxon>
        <taxon>Glomerellaceae</taxon>
        <taxon>Colletotrichum</taxon>
        <taxon>Colletotrichum destructivum species complex</taxon>
    </lineage>
</organism>
<feature type="signal peptide" evidence="2">
    <location>
        <begin position="1"/>
        <end position="23"/>
    </location>
</feature>
<proteinExistence type="predicted"/>
<feature type="chain" id="PRO_5024833299" evidence="2">
    <location>
        <begin position="24"/>
        <end position="792"/>
    </location>
</feature>
<evidence type="ECO:0000313" key="5">
    <source>
        <dbReference type="EMBL" id="TQN66696.1"/>
    </source>
</evidence>
<dbReference type="Pfam" id="PF23658">
    <property type="entry name" value="PDZ_CPAF_rel"/>
    <property type="match status" value="1"/>
</dbReference>
<comment type="caution">
    <text evidence="5">The sequence shown here is derived from an EMBL/GenBank/DDBJ whole genome shotgun (WGS) entry which is preliminary data.</text>
</comment>
<feature type="domain" description="CPAF-like PDZ" evidence="4">
    <location>
        <begin position="172"/>
        <end position="289"/>
    </location>
</feature>
<dbReference type="GO" id="GO:0008236">
    <property type="term" value="F:serine-type peptidase activity"/>
    <property type="evidence" value="ECO:0007669"/>
    <property type="project" value="InterPro"/>
</dbReference>
<evidence type="ECO:0000256" key="2">
    <source>
        <dbReference type="SAM" id="SignalP"/>
    </source>
</evidence>
<dbReference type="InterPro" id="IPR056186">
    <property type="entry name" value="PDZ_CPAF-rel"/>
</dbReference>
<evidence type="ECO:0000313" key="6">
    <source>
        <dbReference type="Proteomes" id="UP000326340"/>
    </source>
</evidence>
<dbReference type="PANTHER" id="PTHR37049:SF4">
    <property type="entry name" value="RHODANESE DOMAIN-CONTAINING PROTEIN"/>
    <property type="match status" value="1"/>
</dbReference>
<feature type="domain" description="Tail specific protease" evidence="3">
    <location>
        <begin position="381"/>
        <end position="542"/>
    </location>
</feature>
<evidence type="ECO:0000259" key="3">
    <source>
        <dbReference type="Pfam" id="PF03572"/>
    </source>
</evidence>
<dbReference type="InterPro" id="IPR052766">
    <property type="entry name" value="S41A_metabolite_peptidase"/>
</dbReference>
<feature type="region of interest" description="Disordered" evidence="1">
    <location>
        <begin position="308"/>
        <end position="334"/>
    </location>
</feature>
<dbReference type="InterPro" id="IPR029045">
    <property type="entry name" value="ClpP/crotonase-like_dom_sf"/>
</dbReference>
<protein>
    <submittedName>
        <fullName evidence="5">Peptidase S41 family protein ustP</fullName>
    </submittedName>
</protein>
<dbReference type="Pfam" id="PF03572">
    <property type="entry name" value="Peptidase_S41"/>
    <property type="match status" value="1"/>
</dbReference>
<gene>
    <name evidence="5" type="primary">UstP-4</name>
    <name evidence="5" type="ORF">CSHISOI_08742</name>
</gene>
<dbReference type="OrthoDB" id="27214at2759"/>
<dbReference type="InterPro" id="IPR005151">
    <property type="entry name" value="Tail-specific_protease"/>
</dbReference>
<reference evidence="5 6" key="1">
    <citation type="journal article" date="2019" name="Sci. Rep.">
        <title>Colletotrichum shisoi sp. nov., an anthracnose pathogen of Perilla frutescens in Japan: molecular phylogenetic, morphological and genomic evidence.</title>
        <authorList>
            <person name="Gan P."/>
            <person name="Tsushima A."/>
            <person name="Hiroyama R."/>
            <person name="Narusaka M."/>
            <person name="Takano Y."/>
            <person name="Narusaka Y."/>
            <person name="Kawaradani M."/>
            <person name="Damm U."/>
            <person name="Shirasu K."/>
        </authorList>
    </citation>
    <scope>NUCLEOTIDE SEQUENCE [LARGE SCALE GENOMIC DNA]</scope>
    <source>
        <strain evidence="5 6">PG-2018a</strain>
    </source>
</reference>
<dbReference type="SUPFAM" id="SSF52096">
    <property type="entry name" value="ClpP/crotonase"/>
    <property type="match status" value="1"/>
</dbReference>
<dbReference type="EMBL" id="PUHP01001132">
    <property type="protein sequence ID" value="TQN66696.1"/>
    <property type="molecule type" value="Genomic_DNA"/>
</dbReference>
<dbReference type="AlphaFoldDB" id="A0A5Q4BIW4"/>
<dbReference type="PANTHER" id="PTHR37049">
    <property type="entry name" value="PEPTIDASE S41 FAMILY PROTEIN"/>
    <property type="match status" value="1"/>
</dbReference>
<keyword evidence="6" id="KW-1185">Reference proteome</keyword>
<feature type="compositionally biased region" description="Low complexity" evidence="1">
    <location>
        <begin position="308"/>
        <end position="333"/>
    </location>
</feature>
<accession>A0A5Q4BIW4</accession>
<name>A0A5Q4BIW4_9PEZI</name>